<proteinExistence type="predicted"/>
<evidence type="ECO:0000313" key="3">
    <source>
        <dbReference type="EnsemblMetazoa" id="ASIC002392-PA"/>
    </source>
</evidence>
<keyword evidence="4" id="KW-1185">Reference proteome</keyword>
<accession>A0A084VC60</accession>
<dbReference type="AlphaFoldDB" id="A0A084VC60"/>
<dbReference type="EMBL" id="KE524585">
    <property type="protein sequence ID" value="KFB35554.1"/>
    <property type="molecule type" value="Genomic_DNA"/>
</dbReference>
<evidence type="ECO:0000313" key="4">
    <source>
        <dbReference type="Proteomes" id="UP000030765"/>
    </source>
</evidence>
<evidence type="ECO:0000313" key="2">
    <source>
        <dbReference type="EMBL" id="KFB35554.1"/>
    </source>
</evidence>
<dbReference type="VEuPathDB" id="VectorBase:ASIS024485"/>
<feature type="signal peptide" evidence="1">
    <location>
        <begin position="1"/>
        <end position="23"/>
    </location>
</feature>
<dbReference type="EMBL" id="ATLV01010512">
    <property type="status" value="NOT_ANNOTATED_CDS"/>
    <property type="molecule type" value="Genomic_DNA"/>
</dbReference>
<gene>
    <name evidence="2" type="ORF">ZHAS_00002392</name>
</gene>
<sequence>MNFTTLSFLLLVLVGLFANMAVAQTRCKTTTQVRCNIRCRSVTPSAKTYMVDPVCTDELCNCTERPKTTTTPAPEA</sequence>
<organism evidence="2">
    <name type="scientific">Anopheles sinensis</name>
    <name type="common">Mosquito</name>
    <dbReference type="NCBI Taxonomy" id="74873"/>
    <lineage>
        <taxon>Eukaryota</taxon>
        <taxon>Metazoa</taxon>
        <taxon>Ecdysozoa</taxon>
        <taxon>Arthropoda</taxon>
        <taxon>Hexapoda</taxon>
        <taxon>Insecta</taxon>
        <taxon>Pterygota</taxon>
        <taxon>Neoptera</taxon>
        <taxon>Endopterygota</taxon>
        <taxon>Diptera</taxon>
        <taxon>Nematocera</taxon>
        <taxon>Culicoidea</taxon>
        <taxon>Culicidae</taxon>
        <taxon>Anophelinae</taxon>
        <taxon>Anopheles</taxon>
    </lineage>
</organism>
<feature type="chain" id="PRO_5010759793" evidence="1">
    <location>
        <begin position="24"/>
        <end position="76"/>
    </location>
</feature>
<reference evidence="3" key="2">
    <citation type="submission" date="2020-05" db="UniProtKB">
        <authorList>
            <consortium name="EnsemblMetazoa"/>
        </authorList>
    </citation>
    <scope>IDENTIFICATION</scope>
</reference>
<dbReference type="Proteomes" id="UP000030765">
    <property type="component" value="Unassembled WGS sequence"/>
</dbReference>
<protein>
    <submittedName>
        <fullName evidence="2 3">Putative defensin 5</fullName>
    </submittedName>
</protein>
<dbReference type="EnsemblMetazoa" id="ASIC002392-RA">
    <property type="protein sequence ID" value="ASIC002392-PA"/>
    <property type="gene ID" value="ASIC002392"/>
</dbReference>
<evidence type="ECO:0000256" key="1">
    <source>
        <dbReference type="SAM" id="SignalP"/>
    </source>
</evidence>
<keyword evidence="1" id="KW-0732">Signal</keyword>
<reference evidence="2 4" key="1">
    <citation type="journal article" date="2014" name="BMC Genomics">
        <title>Genome sequence of Anopheles sinensis provides insight into genetics basis of mosquito competence for malaria parasites.</title>
        <authorList>
            <person name="Zhou D."/>
            <person name="Zhang D."/>
            <person name="Ding G."/>
            <person name="Shi L."/>
            <person name="Hou Q."/>
            <person name="Ye Y."/>
            <person name="Xu Y."/>
            <person name="Zhou H."/>
            <person name="Xiong C."/>
            <person name="Li S."/>
            <person name="Yu J."/>
            <person name="Hong S."/>
            <person name="Yu X."/>
            <person name="Zou P."/>
            <person name="Chen C."/>
            <person name="Chang X."/>
            <person name="Wang W."/>
            <person name="Lv Y."/>
            <person name="Sun Y."/>
            <person name="Ma L."/>
            <person name="Shen B."/>
            <person name="Zhu C."/>
        </authorList>
    </citation>
    <scope>NUCLEOTIDE SEQUENCE [LARGE SCALE GENOMIC DNA]</scope>
</reference>
<dbReference type="VEuPathDB" id="VectorBase:ASIC002392"/>
<name>A0A084VC60_ANOSI</name>